<dbReference type="Pfam" id="PF01425">
    <property type="entry name" value="Amidase"/>
    <property type="match status" value="1"/>
</dbReference>
<protein>
    <submittedName>
        <fullName evidence="2">Amidase</fullName>
    </submittedName>
</protein>
<proteinExistence type="predicted"/>
<gene>
    <name evidence="2" type="ORF">FKG95_21935</name>
</gene>
<dbReference type="SUPFAM" id="SSF75304">
    <property type="entry name" value="Amidase signature (AS) enzymes"/>
    <property type="match status" value="1"/>
</dbReference>
<dbReference type="RefSeq" id="WP_142898556.1">
    <property type="nucleotide sequence ID" value="NZ_ML660059.1"/>
</dbReference>
<evidence type="ECO:0000313" key="2">
    <source>
        <dbReference type="EMBL" id="TQV76293.1"/>
    </source>
</evidence>
<sequence length="426" mass="45743">MAYQKPWSPETAESRLAEVMERVNSGAPELRSVFTETFFDRAQDQVSKLDETANSPLCGALVSVKDLFDVEGFVTRAGSRILADQPPATSDAPPIKLLREAGAILIGHTNMTELAYSGLGINPHFGTPDNALASGRIPGGSTSGGAISVAQGIADITIGTDTGGSLRIPAAFNGIVGFKPTQDSVSRRGCKALSQSLDSVGPMARSVEACEITYRVMTGGETDNSKNLQPEFIMPVNFGLDDLDPVVAKAFEQAVSKISDAGYAVVVKNLACLERYKEIPVWQFAAIESRTEYDAFYNSTPELFDPRVLSRLQRADGIDAVSYRKTLNARDTFIDAYQQEVGNRVLLLPTTPILAPELSTFDDDEEYYRLNLLTLRNPTLGNVLNGCSISLPFKSGAETIGIMLTAPGGFDHSLLEAANVCEGALS</sequence>
<dbReference type="InterPro" id="IPR036928">
    <property type="entry name" value="AS_sf"/>
</dbReference>
<dbReference type="EMBL" id="VHSH01000008">
    <property type="protein sequence ID" value="TQV76293.1"/>
    <property type="molecule type" value="Genomic_DNA"/>
</dbReference>
<dbReference type="PANTHER" id="PTHR11895">
    <property type="entry name" value="TRANSAMIDASE"/>
    <property type="match status" value="1"/>
</dbReference>
<dbReference type="InterPro" id="IPR023631">
    <property type="entry name" value="Amidase_dom"/>
</dbReference>
<feature type="domain" description="Amidase" evidence="1">
    <location>
        <begin position="20"/>
        <end position="415"/>
    </location>
</feature>
<accession>A0A545TGE1</accession>
<comment type="caution">
    <text evidence="2">The sequence shown here is derived from an EMBL/GenBank/DDBJ whole genome shotgun (WGS) entry which is preliminary data.</text>
</comment>
<dbReference type="OrthoDB" id="9811471at2"/>
<reference evidence="2 3" key="1">
    <citation type="submission" date="2019-06" db="EMBL/GenBank/DDBJ databases">
        <title>Whole genome sequence for Rhodospirillaceae sp. R148.</title>
        <authorList>
            <person name="Wang G."/>
        </authorList>
    </citation>
    <scope>NUCLEOTIDE SEQUENCE [LARGE SCALE GENOMIC DNA]</scope>
    <source>
        <strain evidence="2 3">R148</strain>
    </source>
</reference>
<dbReference type="PANTHER" id="PTHR11895:SF176">
    <property type="entry name" value="AMIDASE AMID-RELATED"/>
    <property type="match status" value="1"/>
</dbReference>
<evidence type="ECO:0000313" key="3">
    <source>
        <dbReference type="Proteomes" id="UP000315252"/>
    </source>
</evidence>
<evidence type="ECO:0000259" key="1">
    <source>
        <dbReference type="Pfam" id="PF01425"/>
    </source>
</evidence>
<organism evidence="2 3">
    <name type="scientific">Denitrobaculum tricleocarpae</name>
    <dbReference type="NCBI Taxonomy" id="2591009"/>
    <lineage>
        <taxon>Bacteria</taxon>
        <taxon>Pseudomonadati</taxon>
        <taxon>Pseudomonadota</taxon>
        <taxon>Alphaproteobacteria</taxon>
        <taxon>Rhodospirillales</taxon>
        <taxon>Rhodospirillaceae</taxon>
        <taxon>Denitrobaculum</taxon>
    </lineage>
</organism>
<dbReference type="AlphaFoldDB" id="A0A545TGE1"/>
<keyword evidence="3" id="KW-1185">Reference proteome</keyword>
<name>A0A545TGE1_9PROT</name>
<dbReference type="Gene3D" id="3.90.1300.10">
    <property type="entry name" value="Amidase signature (AS) domain"/>
    <property type="match status" value="1"/>
</dbReference>
<dbReference type="GO" id="GO:0003824">
    <property type="term" value="F:catalytic activity"/>
    <property type="evidence" value="ECO:0007669"/>
    <property type="project" value="InterPro"/>
</dbReference>
<dbReference type="InterPro" id="IPR000120">
    <property type="entry name" value="Amidase"/>
</dbReference>
<dbReference type="Proteomes" id="UP000315252">
    <property type="component" value="Unassembled WGS sequence"/>
</dbReference>